<evidence type="ECO:0000256" key="4">
    <source>
        <dbReference type="ARBA" id="ARBA00022525"/>
    </source>
</evidence>
<proteinExistence type="inferred from homology"/>
<dbReference type="PROSITE" id="PS00471">
    <property type="entry name" value="SMALL_CYTOKINES_CXC"/>
    <property type="match status" value="1"/>
</dbReference>
<dbReference type="Proteomes" id="UP000242638">
    <property type="component" value="Unassembled WGS sequence"/>
</dbReference>
<dbReference type="Pfam" id="PF00048">
    <property type="entry name" value="IL8"/>
    <property type="match status" value="1"/>
</dbReference>
<dbReference type="SMART" id="SM00199">
    <property type="entry name" value="SCY"/>
    <property type="match status" value="1"/>
</dbReference>
<dbReference type="Ensembl" id="ENSPRET00000005000.1">
    <property type="protein sequence ID" value="ENSPREP00000004932.1"/>
    <property type="gene ID" value="ENSPREG00000003426.1"/>
</dbReference>
<dbReference type="AlphaFoldDB" id="A0A3P9N5X8"/>
<comment type="similarity">
    <text evidence="2 6">Belongs to the intercrine alpha (chemokine CxC) family.</text>
</comment>
<dbReference type="GO" id="GO:0005615">
    <property type="term" value="C:extracellular space"/>
    <property type="evidence" value="ECO:0007669"/>
    <property type="project" value="UniProtKB-UniRule"/>
</dbReference>
<dbReference type="CDD" id="cd00273">
    <property type="entry name" value="Chemokine_CXC"/>
    <property type="match status" value="1"/>
</dbReference>
<keyword evidence="6" id="KW-0145">Chemotaxis</keyword>
<dbReference type="PRINTS" id="PR00436">
    <property type="entry name" value="INTERLEUKIN8"/>
</dbReference>
<accession>A0A3P9N5X8</accession>
<comment type="subcellular location">
    <subcellularLocation>
        <location evidence="1 6">Secreted</location>
    </subcellularLocation>
</comment>
<evidence type="ECO:0000313" key="8">
    <source>
        <dbReference type="Ensembl" id="ENSPREP00000004932.1"/>
    </source>
</evidence>
<evidence type="ECO:0000313" key="9">
    <source>
        <dbReference type="Proteomes" id="UP000242638"/>
    </source>
</evidence>
<dbReference type="PANTHER" id="PTHR12015">
    <property type="entry name" value="SMALL INDUCIBLE CYTOKINE A"/>
    <property type="match status" value="1"/>
</dbReference>
<evidence type="ECO:0000256" key="5">
    <source>
        <dbReference type="ARBA" id="ARBA00023157"/>
    </source>
</evidence>
<evidence type="ECO:0000256" key="3">
    <source>
        <dbReference type="ARBA" id="ARBA00022514"/>
    </source>
</evidence>
<dbReference type="OMA" id="THRIRPQ"/>
<feature type="domain" description="Chemokine interleukin-8-like" evidence="7">
    <location>
        <begin position="20"/>
        <end position="78"/>
    </location>
</feature>
<dbReference type="InterPro" id="IPR018048">
    <property type="entry name" value="Chemokine_CXC_CS"/>
</dbReference>
<organism evidence="8 9">
    <name type="scientific">Poecilia reticulata</name>
    <name type="common">Guppy</name>
    <name type="synonym">Acanthophacelus reticulatus</name>
    <dbReference type="NCBI Taxonomy" id="8081"/>
    <lineage>
        <taxon>Eukaryota</taxon>
        <taxon>Metazoa</taxon>
        <taxon>Chordata</taxon>
        <taxon>Craniata</taxon>
        <taxon>Vertebrata</taxon>
        <taxon>Euteleostomi</taxon>
        <taxon>Actinopterygii</taxon>
        <taxon>Neopterygii</taxon>
        <taxon>Teleostei</taxon>
        <taxon>Neoteleostei</taxon>
        <taxon>Acanthomorphata</taxon>
        <taxon>Ovalentaria</taxon>
        <taxon>Atherinomorphae</taxon>
        <taxon>Cyprinodontiformes</taxon>
        <taxon>Poeciliidae</taxon>
        <taxon>Poeciliinae</taxon>
        <taxon>Poecilia</taxon>
    </lineage>
</organism>
<protein>
    <recommendedName>
        <fullName evidence="6">C-X-C motif chemokine</fullName>
    </recommendedName>
</protein>
<evidence type="ECO:0000256" key="1">
    <source>
        <dbReference type="ARBA" id="ARBA00004613"/>
    </source>
</evidence>
<dbReference type="InterPro" id="IPR039809">
    <property type="entry name" value="Chemokine_b/g/d"/>
</dbReference>
<dbReference type="GO" id="GO:0006952">
    <property type="term" value="P:defense response"/>
    <property type="evidence" value="ECO:0007669"/>
    <property type="project" value="InterPro"/>
</dbReference>
<dbReference type="SUPFAM" id="SSF54117">
    <property type="entry name" value="Interleukin 8-like chemokines"/>
    <property type="match status" value="1"/>
</dbReference>
<keyword evidence="3 6" id="KW-0202">Cytokine</keyword>
<dbReference type="Bgee" id="ENSPREG00000003426">
    <property type="expression patterns" value="Expressed in caudal fin and 1 other cell type or tissue"/>
</dbReference>
<dbReference type="STRING" id="8081.ENSPREP00000004932"/>
<sequence>SASFFWPASPSAPQLVSIMRCQCINTVPAVRRNRIADVRVHQPGPSCSKQEVIVILKDKTKLCLDLDGRQAQDIIRSLLKKK</sequence>
<dbReference type="GO" id="GO:0008009">
    <property type="term" value="F:chemokine activity"/>
    <property type="evidence" value="ECO:0007669"/>
    <property type="project" value="InterPro"/>
</dbReference>
<dbReference type="GeneTree" id="ENSGT01110000267739"/>
<dbReference type="PRINTS" id="PR00437">
    <property type="entry name" value="SMALLCYTKCXC"/>
</dbReference>
<dbReference type="InterPro" id="IPR001811">
    <property type="entry name" value="Chemokine_IL8-like_dom"/>
</dbReference>
<dbReference type="InterPro" id="IPR036048">
    <property type="entry name" value="Interleukin_8-like_sf"/>
</dbReference>
<evidence type="ECO:0000256" key="2">
    <source>
        <dbReference type="ARBA" id="ARBA00010665"/>
    </source>
</evidence>
<keyword evidence="5" id="KW-1015">Disulfide bond</keyword>
<evidence type="ECO:0000259" key="7">
    <source>
        <dbReference type="SMART" id="SM00199"/>
    </source>
</evidence>
<dbReference type="Gene3D" id="2.40.50.40">
    <property type="match status" value="1"/>
</dbReference>
<dbReference type="InterPro" id="IPR001089">
    <property type="entry name" value="Chemokine_CXC"/>
</dbReference>
<keyword evidence="4 6" id="KW-0964">Secreted</keyword>
<reference evidence="8" key="2">
    <citation type="submission" date="2025-08" db="UniProtKB">
        <authorList>
            <consortium name="Ensembl"/>
        </authorList>
    </citation>
    <scope>IDENTIFICATION</scope>
    <source>
        <strain evidence="8">Guanapo</strain>
    </source>
</reference>
<name>A0A3P9N5X8_POERE</name>
<dbReference type="GO" id="GO:0006955">
    <property type="term" value="P:immune response"/>
    <property type="evidence" value="ECO:0007669"/>
    <property type="project" value="InterPro"/>
</dbReference>
<reference evidence="8" key="3">
    <citation type="submission" date="2025-09" db="UniProtKB">
        <authorList>
            <consortium name="Ensembl"/>
        </authorList>
    </citation>
    <scope>IDENTIFICATION</scope>
    <source>
        <strain evidence="8">Guanapo</strain>
    </source>
</reference>
<reference evidence="9" key="1">
    <citation type="submission" date="2013-11" db="EMBL/GenBank/DDBJ databases">
        <title>The genomic landscape of the Guanapo guppy.</title>
        <authorList>
            <person name="Kuenstner A."/>
            <person name="Dreyer C."/>
        </authorList>
    </citation>
    <scope>NUCLEOTIDE SEQUENCE</scope>
    <source>
        <strain evidence="9">Guanapo</strain>
    </source>
</reference>
<dbReference type="InterPro" id="IPR033899">
    <property type="entry name" value="CXC_Chemokine_domain"/>
</dbReference>
<evidence type="ECO:0000256" key="6">
    <source>
        <dbReference type="RuleBase" id="RU361149"/>
    </source>
</evidence>
<keyword evidence="9" id="KW-1185">Reference proteome</keyword>